<evidence type="ECO:0000259" key="1">
    <source>
        <dbReference type="PROSITE" id="PS51186"/>
    </source>
</evidence>
<dbReference type="Pfam" id="PF00583">
    <property type="entry name" value="Acetyltransf_1"/>
    <property type="match status" value="1"/>
</dbReference>
<sequence length="736" mass="82032">MAAAQALFDPALISAEAKAAFPGSYVVRPLQRDDYRKGFFDCLSVLTHVGDISEDRFLERFDWMATQGKGVHYFLVIEHDNRIVGTGTLIVERKFIHNLGTVAHVEEVSIQREYQSNGLGLKLIRALSSVAKNVGCYKSKLGCSEANEAFYVKCGYDKGGRVMSESFLITAVRYWNLIEYSGFAFLYPFFFPSIMAPHADLDENGETVVRLPAPERPPFSSSPPRILIIGGGNRGLVYSKAIQKSTNGVIAGIVEPIAVKRHHIGRKYIWGNKKPAEGQEFQNWTQFIQWETERRLKATAGRDVPAGVDAVFICVQDQMHRDVVLGLAPLNLHVMCEKPLAPNLDDCVAIYKALLPDPSVAPSKLFSVGHVLRYSPHNMLLRKLLVEDKVIGDVMAVNHTEPIGWNHFTHSYVRGNWRKESMSAPSLLAKSCHDMDILYWLLAVGAPGSSKPIHVPRDITSSGSLQHFRKSRKPVEAGDATNCLSCAFEPSCQFSAKRVYTSPQLKGQNQDRWSRIACPDMEEYITSRGPDAGKEALLEKLREDYDLHAPLDVISSRNWFGRCVYEADNDVCDNQTVTLRWEDDPVATEGKSDLEALAGRGSKTATLHMVAFTKKICQRFTHIYGADGEISADSSSIAVEDFKTGQKKVYYPYVPKDGGHGDGDEGLARQFVLAVDKVKNHAWDVACAQKEYIGCSLEDVIMSHGMVFAAEEARKNRTVVDFPSWWEEMVVAKLKA</sequence>
<name>A0AAD9VWS5_PHOAM</name>
<evidence type="ECO:0000313" key="3">
    <source>
        <dbReference type="Proteomes" id="UP001265746"/>
    </source>
</evidence>
<dbReference type="PANTHER" id="PTHR43377:SF12">
    <property type="entry name" value="BINDING ROSSMANN FOLD OXIDOREDUCTASE, PUTATIVE (AFU_ORTHOLOGUE AFUA_3G11840)-RELATED"/>
    <property type="match status" value="1"/>
</dbReference>
<dbReference type="PANTHER" id="PTHR43377">
    <property type="entry name" value="BILIVERDIN REDUCTASE A"/>
    <property type="match status" value="1"/>
</dbReference>
<dbReference type="InterPro" id="IPR016181">
    <property type="entry name" value="Acyl_CoA_acyltransferase"/>
</dbReference>
<comment type="caution">
    <text evidence="2">The sequence shown here is derived from an EMBL/GenBank/DDBJ whole genome shotgun (WGS) entry which is preliminary data.</text>
</comment>
<gene>
    <name evidence="2" type="ORF">N8I77_013168</name>
</gene>
<dbReference type="InterPro" id="IPR036291">
    <property type="entry name" value="NAD(P)-bd_dom_sf"/>
</dbReference>
<dbReference type="SUPFAM" id="SSF51735">
    <property type="entry name" value="NAD(P)-binding Rossmann-fold domains"/>
    <property type="match status" value="1"/>
</dbReference>
<dbReference type="InterPro" id="IPR000182">
    <property type="entry name" value="GNAT_dom"/>
</dbReference>
<organism evidence="2 3">
    <name type="scientific">Phomopsis amygdali</name>
    <name type="common">Fusicoccum amygdali</name>
    <dbReference type="NCBI Taxonomy" id="1214568"/>
    <lineage>
        <taxon>Eukaryota</taxon>
        <taxon>Fungi</taxon>
        <taxon>Dikarya</taxon>
        <taxon>Ascomycota</taxon>
        <taxon>Pezizomycotina</taxon>
        <taxon>Sordariomycetes</taxon>
        <taxon>Sordariomycetidae</taxon>
        <taxon>Diaporthales</taxon>
        <taxon>Diaporthaceae</taxon>
        <taxon>Diaporthe</taxon>
    </lineage>
</organism>
<reference evidence="2" key="1">
    <citation type="submission" date="2023-06" db="EMBL/GenBank/DDBJ databases">
        <authorList>
            <person name="Noh H."/>
        </authorList>
    </citation>
    <scope>NUCLEOTIDE SEQUENCE</scope>
    <source>
        <strain evidence="2">DUCC20226</strain>
    </source>
</reference>
<dbReference type="CDD" id="cd04301">
    <property type="entry name" value="NAT_SF"/>
    <property type="match status" value="1"/>
</dbReference>
<keyword evidence="3" id="KW-1185">Reference proteome</keyword>
<dbReference type="InterPro" id="IPR000683">
    <property type="entry name" value="Gfo/Idh/MocA-like_OxRdtase_N"/>
</dbReference>
<protein>
    <recommendedName>
        <fullName evidence="1">N-acetyltransferase domain-containing protein</fullName>
    </recommendedName>
</protein>
<dbReference type="EMBL" id="JAUJFL010000011">
    <property type="protein sequence ID" value="KAK2596272.1"/>
    <property type="molecule type" value="Genomic_DNA"/>
</dbReference>
<dbReference type="Gene3D" id="3.40.50.720">
    <property type="entry name" value="NAD(P)-binding Rossmann-like Domain"/>
    <property type="match status" value="1"/>
</dbReference>
<proteinExistence type="predicted"/>
<feature type="domain" description="N-acetyltransferase" evidence="1">
    <location>
        <begin position="25"/>
        <end position="179"/>
    </location>
</feature>
<dbReference type="Gene3D" id="3.40.630.30">
    <property type="match status" value="1"/>
</dbReference>
<dbReference type="Pfam" id="PF01408">
    <property type="entry name" value="GFO_IDH_MocA"/>
    <property type="match status" value="1"/>
</dbReference>
<dbReference type="SUPFAM" id="SSF55347">
    <property type="entry name" value="Glyceraldehyde-3-phosphate dehydrogenase-like, C-terminal domain"/>
    <property type="match status" value="1"/>
</dbReference>
<dbReference type="AlphaFoldDB" id="A0AAD9VWS5"/>
<dbReference type="GO" id="GO:0016747">
    <property type="term" value="F:acyltransferase activity, transferring groups other than amino-acyl groups"/>
    <property type="evidence" value="ECO:0007669"/>
    <property type="project" value="InterPro"/>
</dbReference>
<accession>A0AAD9VWS5</accession>
<dbReference type="Proteomes" id="UP001265746">
    <property type="component" value="Unassembled WGS sequence"/>
</dbReference>
<dbReference type="Gene3D" id="3.30.360.10">
    <property type="entry name" value="Dihydrodipicolinate Reductase, domain 2"/>
    <property type="match status" value="2"/>
</dbReference>
<dbReference type="PROSITE" id="PS51186">
    <property type="entry name" value="GNAT"/>
    <property type="match status" value="1"/>
</dbReference>
<dbReference type="GO" id="GO:0000166">
    <property type="term" value="F:nucleotide binding"/>
    <property type="evidence" value="ECO:0007669"/>
    <property type="project" value="InterPro"/>
</dbReference>
<dbReference type="InterPro" id="IPR051450">
    <property type="entry name" value="Gfo/Idh/MocA_Oxidoreductases"/>
</dbReference>
<evidence type="ECO:0000313" key="2">
    <source>
        <dbReference type="EMBL" id="KAK2596272.1"/>
    </source>
</evidence>
<dbReference type="SUPFAM" id="SSF55729">
    <property type="entry name" value="Acyl-CoA N-acyltransferases (Nat)"/>
    <property type="match status" value="1"/>
</dbReference>